<keyword evidence="3" id="KW-1185">Reference proteome</keyword>
<reference evidence="3" key="2">
    <citation type="submission" date="2015-01" db="EMBL/GenBank/DDBJ databases">
        <title>Evolutionary Origins and Diversification of the Mycorrhizal Mutualists.</title>
        <authorList>
            <consortium name="DOE Joint Genome Institute"/>
            <consortium name="Mycorrhizal Genomics Consortium"/>
            <person name="Kohler A."/>
            <person name="Kuo A."/>
            <person name="Nagy L.G."/>
            <person name="Floudas D."/>
            <person name="Copeland A."/>
            <person name="Barry K.W."/>
            <person name="Cichocki N."/>
            <person name="Veneault-Fourrey C."/>
            <person name="LaButti K."/>
            <person name="Lindquist E.A."/>
            <person name="Lipzen A."/>
            <person name="Lundell T."/>
            <person name="Morin E."/>
            <person name="Murat C."/>
            <person name="Riley R."/>
            <person name="Ohm R."/>
            <person name="Sun H."/>
            <person name="Tunlid A."/>
            <person name="Henrissat B."/>
            <person name="Grigoriev I.V."/>
            <person name="Hibbett D.S."/>
            <person name="Martin F."/>
        </authorList>
    </citation>
    <scope>NUCLEOTIDE SEQUENCE [LARGE SCALE GENOMIC DNA]</scope>
    <source>
        <strain evidence="3">Ve08.2h10</strain>
    </source>
</reference>
<feature type="coiled-coil region" evidence="1">
    <location>
        <begin position="1"/>
        <end position="33"/>
    </location>
</feature>
<feature type="non-terminal residue" evidence="2">
    <location>
        <position position="1"/>
    </location>
</feature>
<dbReference type="HOGENOM" id="CLU_2126984_0_0_1"/>
<evidence type="ECO:0000256" key="1">
    <source>
        <dbReference type="SAM" id="Coils"/>
    </source>
</evidence>
<dbReference type="OrthoDB" id="2672960at2759"/>
<keyword evidence="1" id="KW-0175">Coiled coil</keyword>
<organism evidence="2 3">
    <name type="scientific">Paxillus rubicundulus Ve08.2h10</name>
    <dbReference type="NCBI Taxonomy" id="930991"/>
    <lineage>
        <taxon>Eukaryota</taxon>
        <taxon>Fungi</taxon>
        <taxon>Dikarya</taxon>
        <taxon>Basidiomycota</taxon>
        <taxon>Agaricomycotina</taxon>
        <taxon>Agaricomycetes</taxon>
        <taxon>Agaricomycetidae</taxon>
        <taxon>Boletales</taxon>
        <taxon>Paxilineae</taxon>
        <taxon>Paxillaceae</taxon>
        <taxon>Paxillus</taxon>
    </lineage>
</organism>
<name>A0A0D0DA15_9AGAM</name>
<accession>A0A0D0DA15</accession>
<evidence type="ECO:0000313" key="2">
    <source>
        <dbReference type="EMBL" id="KIK74000.1"/>
    </source>
</evidence>
<reference evidence="2 3" key="1">
    <citation type="submission" date="2014-04" db="EMBL/GenBank/DDBJ databases">
        <authorList>
            <consortium name="DOE Joint Genome Institute"/>
            <person name="Kuo A."/>
            <person name="Kohler A."/>
            <person name="Jargeat P."/>
            <person name="Nagy L.G."/>
            <person name="Floudas D."/>
            <person name="Copeland A."/>
            <person name="Barry K.W."/>
            <person name="Cichocki N."/>
            <person name="Veneault-Fourrey C."/>
            <person name="LaButti K."/>
            <person name="Lindquist E.A."/>
            <person name="Lipzen A."/>
            <person name="Lundell T."/>
            <person name="Morin E."/>
            <person name="Murat C."/>
            <person name="Sun H."/>
            <person name="Tunlid A."/>
            <person name="Henrissat B."/>
            <person name="Grigoriev I.V."/>
            <person name="Hibbett D.S."/>
            <person name="Martin F."/>
            <person name="Nordberg H.P."/>
            <person name="Cantor M.N."/>
            <person name="Hua S.X."/>
        </authorList>
    </citation>
    <scope>NUCLEOTIDE SEQUENCE [LARGE SCALE GENOMIC DNA]</scope>
    <source>
        <strain evidence="2 3">Ve08.2h10</strain>
    </source>
</reference>
<dbReference type="AlphaFoldDB" id="A0A0D0DA15"/>
<sequence length="130" mass="14488">EAEVEERAAQLQCQREDEDVQALQEERKKHKSKFVPIPDVPVPTEPVIMAAQAALCKLKNHQFIKMWYWTNDGLDAADCLNANVVDDCSLSLITMAEGLPTFVPSASTHNELEATPDEDLTFEQFGQASV</sequence>
<evidence type="ECO:0000313" key="3">
    <source>
        <dbReference type="Proteomes" id="UP000054538"/>
    </source>
</evidence>
<dbReference type="InParanoid" id="A0A0D0DA15"/>
<gene>
    <name evidence="2" type="ORF">PAXRUDRAFT_176934</name>
</gene>
<dbReference type="EMBL" id="KN829253">
    <property type="protein sequence ID" value="KIK74000.1"/>
    <property type="molecule type" value="Genomic_DNA"/>
</dbReference>
<protein>
    <submittedName>
        <fullName evidence="2">Uncharacterized protein</fullName>
    </submittedName>
</protein>
<proteinExistence type="predicted"/>
<dbReference type="Proteomes" id="UP000054538">
    <property type="component" value="Unassembled WGS sequence"/>
</dbReference>